<feature type="transmembrane region" description="Helical" evidence="2">
    <location>
        <begin position="91"/>
        <end position="110"/>
    </location>
</feature>
<feature type="region of interest" description="Disordered" evidence="1">
    <location>
        <begin position="494"/>
        <end position="513"/>
    </location>
</feature>
<keyword evidence="4" id="KW-1185">Reference proteome</keyword>
<evidence type="ECO:0000256" key="2">
    <source>
        <dbReference type="SAM" id="Phobius"/>
    </source>
</evidence>
<feature type="transmembrane region" description="Helical" evidence="2">
    <location>
        <begin position="327"/>
        <end position="347"/>
    </location>
</feature>
<evidence type="ECO:0000256" key="1">
    <source>
        <dbReference type="SAM" id="MobiDB-lite"/>
    </source>
</evidence>
<feature type="transmembrane region" description="Helical" evidence="2">
    <location>
        <begin position="250"/>
        <end position="268"/>
    </location>
</feature>
<organism evidence="3 4">
    <name type="scientific">Perkinsus chesapeaki</name>
    <name type="common">Clam parasite</name>
    <name type="synonym">Perkinsus andrewsi</name>
    <dbReference type="NCBI Taxonomy" id="330153"/>
    <lineage>
        <taxon>Eukaryota</taxon>
        <taxon>Sar</taxon>
        <taxon>Alveolata</taxon>
        <taxon>Perkinsozoa</taxon>
        <taxon>Perkinsea</taxon>
        <taxon>Perkinsida</taxon>
        <taxon>Perkinsidae</taxon>
        <taxon>Perkinsus</taxon>
    </lineage>
</organism>
<dbReference type="Proteomes" id="UP000591131">
    <property type="component" value="Unassembled WGS sequence"/>
</dbReference>
<dbReference type="AlphaFoldDB" id="A0A7J6LCZ4"/>
<keyword evidence="2" id="KW-1133">Transmembrane helix</keyword>
<feature type="transmembrane region" description="Helical" evidence="2">
    <location>
        <begin position="289"/>
        <end position="307"/>
    </location>
</feature>
<comment type="caution">
    <text evidence="3">The sequence shown here is derived from an EMBL/GenBank/DDBJ whole genome shotgun (WGS) entry which is preliminary data.</text>
</comment>
<keyword evidence="2" id="KW-0472">Membrane</keyword>
<dbReference type="EMBL" id="JAAPAO010000559">
    <property type="protein sequence ID" value="KAF4657105.1"/>
    <property type="molecule type" value="Genomic_DNA"/>
</dbReference>
<sequence length="513" mass="55602">MATSEFYSPSELTVATTVPDDIPASLDIDTDVELEVVQPPLAAPGKVSAKGAVCKRMERGISLRSFIFMCINALTTIGLSVPFMFTTVGILSIPIQAVTAASVYLCIKLVSKTLQNDKVITYALEKDVPPFEREYTFLAEVSGGKLGRRIASLTIFLEYFMAIIGLVAAMGITTHIIVDSVSVEWWIVVFSFISLLLIIFPYMKEITNILAVLAVVTLFGGLGLWVTAGILVHSTEPTQFGDNLHITEPYALNFFTAIALSIWNSGAAPSLPPFYGCVRGVPAGIVPKWLIYTACVLLLVRMIAFVPCLMVPVMEKFSTTAVVAGSIFWRLLWRCLLVSIIALLAVLARSQLAYFQAVGGILLTACSARPPATPMGPMEISQPIMAGGCGMSAGGIELMRFPASEVPLAAATVSPAPTIDYSYLIREHDIAIPSTMPPDTTAKDLPTTVPPYEFWLLKAIDRSVNIMDYWDATEHQWDMDGLVDDLHNAREERAAAVTTTEGSDQGGGMEEEK</sequence>
<reference evidence="3 4" key="1">
    <citation type="submission" date="2020-04" db="EMBL/GenBank/DDBJ databases">
        <title>Perkinsus chesapeaki whole genome sequence.</title>
        <authorList>
            <person name="Bogema D.R."/>
        </authorList>
    </citation>
    <scope>NUCLEOTIDE SEQUENCE [LARGE SCALE GENOMIC DNA]</scope>
    <source>
        <strain evidence="3">ATCC PRA-425</strain>
    </source>
</reference>
<gene>
    <name evidence="3" type="ORF">FOL47_008587</name>
</gene>
<accession>A0A7J6LCZ4</accession>
<feature type="transmembrane region" description="Helical" evidence="2">
    <location>
        <begin position="65"/>
        <end position="85"/>
    </location>
</feature>
<dbReference type="OrthoDB" id="463175at2759"/>
<evidence type="ECO:0000313" key="3">
    <source>
        <dbReference type="EMBL" id="KAF4657105.1"/>
    </source>
</evidence>
<evidence type="ECO:0008006" key="5">
    <source>
        <dbReference type="Google" id="ProtNLM"/>
    </source>
</evidence>
<evidence type="ECO:0000313" key="4">
    <source>
        <dbReference type="Proteomes" id="UP000591131"/>
    </source>
</evidence>
<keyword evidence="2" id="KW-0812">Transmembrane</keyword>
<feature type="compositionally biased region" description="Gly residues" evidence="1">
    <location>
        <begin position="504"/>
        <end position="513"/>
    </location>
</feature>
<name>A0A7J6LCZ4_PERCH</name>
<feature type="transmembrane region" description="Helical" evidence="2">
    <location>
        <begin position="209"/>
        <end position="230"/>
    </location>
</feature>
<feature type="transmembrane region" description="Helical" evidence="2">
    <location>
        <begin position="155"/>
        <end position="177"/>
    </location>
</feature>
<feature type="transmembrane region" description="Helical" evidence="2">
    <location>
        <begin position="183"/>
        <end position="202"/>
    </location>
</feature>
<proteinExistence type="predicted"/>
<protein>
    <recommendedName>
        <fullName evidence="5">Solute carrier 38 member</fullName>
    </recommendedName>
</protein>